<feature type="compositionally biased region" description="Basic and acidic residues" evidence="1">
    <location>
        <begin position="1"/>
        <end position="10"/>
    </location>
</feature>
<protein>
    <submittedName>
        <fullName evidence="2">Uncharacterized protein</fullName>
    </submittedName>
</protein>
<evidence type="ECO:0000256" key="1">
    <source>
        <dbReference type="SAM" id="MobiDB-lite"/>
    </source>
</evidence>
<organism evidence="2 3">
    <name type="scientific">Burkholderia pseudomallei (strain 1106a)</name>
    <dbReference type="NCBI Taxonomy" id="357348"/>
    <lineage>
        <taxon>Bacteria</taxon>
        <taxon>Pseudomonadati</taxon>
        <taxon>Pseudomonadota</taxon>
        <taxon>Betaproteobacteria</taxon>
        <taxon>Burkholderiales</taxon>
        <taxon>Burkholderiaceae</taxon>
        <taxon>Burkholderia</taxon>
        <taxon>pseudomallei group</taxon>
    </lineage>
</organism>
<feature type="compositionally biased region" description="Low complexity" evidence="1">
    <location>
        <begin position="29"/>
        <end position="39"/>
    </location>
</feature>
<name>A3P8S3_BURP0</name>
<sequence>MSSRRDDRRWAARATRAAPLYSRSRAHAARAAAQDAQHW</sequence>
<accession>A3P8S3</accession>
<reference evidence="3" key="1">
    <citation type="submission" date="2007-02" db="EMBL/GenBank/DDBJ databases">
        <authorList>
            <person name="DeShazer D."/>
            <person name="Woods D.E."/>
            <person name="Nierman W.C."/>
        </authorList>
    </citation>
    <scope>NUCLEOTIDE SEQUENCE [LARGE SCALE GENOMIC DNA]</scope>
    <source>
        <strain evidence="3">1106a</strain>
    </source>
</reference>
<gene>
    <name evidence="2" type="ordered locus">BURPS1106A_A2704</name>
</gene>
<dbReference type="EMBL" id="CP000573">
    <property type="protein sequence ID" value="ABN94157.1"/>
    <property type="molecule type" value="Genomic_DNA"/>
</dbReference>
<proteinExistence type="predicted"/>
<dbReference type="HOGENOM" id="CLU_3306125_0_0_4"/>
<evidence type="ECO:0000313" key="2">
    <source>
        <dbReference type="EMBL" id="ABN94157.1"/>
    </source>
</evidence>
<dbReference type="Proteomes" id="UP000006738">
    <property type="component" value="Chromosome II"/>
</dbReference>
<dbReference type="AlphaFoldDB" id="A3P8S3"/>
<feature type="region of interest" description="Disordered" evidence="1">
    <location>
        <begin position="1"/>
        <end position="39"/>
    </location>
</feature>
<evidence type="ECO:0000313" key="3">
    <source>
        <dbReference type="Proteomes" id="UP000006738"/>
    </source>
</evidence>
<dbReference type="KEGG" id="bpl:BURPS1106A_A2704"/>